<dbReference type="PANTHER" id="PTHR43671">
    <property type="entry name" value="SERINE/THREONINE-PROTEIN KINASE NEK"/>
    <property type="match status" value="1"/>
</dbReference>
<reference evidence="7 8" key="1">
    <citation type="journal article" date="2010" name="BMC Genomics">
        <title>Genome analysis and comparative genomics of a Giardia intestinalis assemblage E isolate.</title>
        <authorList>
            <person name="Jerlstrom-Hultqvist J."/>
            <person name="Franzen O."/>
            <person name="Ankarklev J."/>
            <person name="Xu F."/>
            <person name="Nohynkova E."/>
            <person name="Andersson J.O."/>
            <person name="Svard S.G."/>
            <person name="Andersson B."/>
        </authorList>
    </citation>
    <scope>NUCLEOTIDE SEQUENCE [LARGE SCALE GENOMIC DNA]</scope>
    <source>
        <strain evidence="7 8">P15</strain>
    </source>
</reference>
<dbReference type="Gene3D" id="1.10.510.10">
    <property type="entry name" value="Transferase(Phosphotransferase) domain 1"/>
    <property type="match status" value="1"/>
</dbReference>
<evidence type="ECO:0000256" key="4">
    <source>
        <dbReference type="ARBA" id="ARBA00022777"/>
    </source>
</evidence>
<dbReference type="Proteomes" id="UP000008974">
    <property type="component" value="Unassembled WGS sequence"/>
</dbReference>
<keyword evidence="4 7" id="KW-0418">Kinase</keyword>
<dbReference type="PROSITE" id="PS50011">
    <property type="entry name" value="PROTEIN_KINASE_DOM"/>
    <property type="match status" value="1"/>
</dbReference>
<organism evidence="7 8">
    <name type="scientific">Giardia intestinalis (strain P15)</name>
    <name type="common">Giardia lamblia</name>
    <dbReference type="NCBI Taxonomy" id="658858"/>
    <lineage>
        <taxon>Eukaryota</taxon>
        <taxon>Metamonada</taxon>
        <taxon>Diplomonadida</taxon>
        <taxon>Hexamitidae</taxon>
        <taxon>Giardiinae</taxon>
        <taxon>Giardia</taxon>
    </lineage>
</organism>
<keyword evidence="5" id="KW-0067">ATP-binding</keyword>
<dbReference type="InterPro" id="IPR050660">
    <property type="entry name" value="NEK_Ser/Thr_kinase"/>
</dbReference>
<evidence type="ECO:0000259" key="6">
    <source>
        <dbReference type="PROSITE" id="PS50011"/>
    </source>
</evidence>
<evidence type="ECO:0000256" key="5">
    <source>
        <dbReference type="ARBA" id="ARBA00022840"/>
    </source>
</evidence>
<evidence type="ECO:0000256" key="1">
    <source>
        <dbReference type="ARBA" id="ARBA00012513"/>
    </source>
</evidence>
<dbReference type="AlphaFoldDB" id="E1EZP1"/>
<dbReference type="InterPro" id="IPR011009">
    <property type="entry name" value="Kinase-like_dom_sf"/>
</dbReference>
<dbReference type="OMA" id="AKVYRCT"/>
<dbReference type="VEuPathDB" id="GiardiaDB:GLP15_1272"/>
<gene>
    <name evidence="7" type="ORF">GLP15_1272</name>
</gene>
<dbReference type="InterPro" id="IPR008266">
    <property type="entry name" value="Tyr_kinase_AS"/>
</dbReference>
<dbReference type="PANTHER" id="PTHR43671:SF13">
    <property type="entry name" value="SERINE_THREONINE-PROTEIN KINASE NEK2"/>
    <property type="match status" value="1"/>
</dbReference>
<dbReference type="GO" id="GO:0004674">
    <property type="term" value="F:protein serine/threonine kinase activity"/>
    <property type="evidence" value="ECO:0007669"/>
    <property type="project" value="UniProtKB-EC"/>
</dbReference>
<evidence type="ECO:0000313" key="8">
    <source>
        <dbReference type="Proteomes" id="UP000008974"/>
    </source>
</evidence>
<keyword evidence="3" id="KW-0547">Nucleotide-binding</keyword>
<evidence type="ECO:0000256" key="3">
    <source>
        <dbReference type="ARBA" id="ARBA00022741"/>
    </source>
</evidence>
<accession>E1EZP1</accession>
<dbReference type="Pfam" id="PF00069">
    <property type="entry name" value="Pkinase"/>
    <property type="match status" value="1"/>
</dbReference>
<feature type="domain" description="Protein kinase" evidence="6">
    <location>
        <begin position="164"/>
        <end position="427"/>
    </location>
</feature>
<dbReference type="InterPro" id="IPR000719">
    <property type="entry name" value="Prot_kinase_dom"/>
</dbReference>
<dbReference type="EMBL" id="ACVC01000099">
    <property type="protein sequence ID" value="EFO64269.1"/>
    <property type="molecule type" value="Genomic_DNA"/>
</dbReference>
<name>E1EZP1_GIAIA</name>
<proteinExistence type="predicted"/>
<keyword evidence="2" id="KW-0808">Transferase</keyword>
<dbReference type="GO" id="GO:0005524">
    <property type="term" value="F:ATP binding"/>
    <property type="evidence" value="ECO:0007669"/>
    <property type="project" value="UniProtKB-KW"/>
</dbReference>
<evidence type="ECO:0000313" key="7">
    <source>
        <dbReference type="EMBL" id="EFO64269.1"/>
    </source>
</evidence>
<protein>
    <recommendedName>
        <fullName evidence="1">non-specific serine/threonine protein kinase</fullName>
        <ecNumber evidence="1">2.7.11.1</ecNumber>
    </recommendedName>
</protein>
<dbReference type="PROSITE" id="PS00109">
    <property type="entry name" value="PROTEIN_KINASE_TYR"/>
    <property type="match status" value="1"/>
</dbReference>
<dbReference type="EC" id="2.7.11.1" evidence="1"/>
<evidence type="ECO:0000256" key="2">
    <source>
        <dbReference type="ARBA" id="ARBA00022679"/>
    </source>
</evidence>
<comment type="caution">
    <text evidence="7">The sequence shown here is derived from an EMBL/GenBank/DDBJ whole genome shotgun (WGS) entry which is preliminary data.</text>
</comment>
<dbReference type="SUPFAM" id="SSF56112">
    <property type="entry name" value="Protein kinase-like (PK-like)"/>
    <property type="match status" value="1"/>
</dbReference>
<sequence length="447" mass="50351">MSRRAAISYLQPKKHMRPSAFNINSLEQNKNFGANTAPPMSYHRRLSLRPELDEESSSAHSQFSLPNSPTNFVLTGSEDSQVNQITNEHVDKQPTHTYAFQKHRQLSNPKKSIHTSPLALRHPPHILKTQWISRSAPVLPELHTSTTMHSHSTVDPATTFASKYNKGMILDFGAYAKVYRCTRKSDGAPFAVKEAHVFGPYKEQLLHSCDILLSIDHPLLTRVVDYIYDSTEERVYVISDLYEYGSVYSKLKAERRNYSTSYPDERVVWDISSQLIDALEFLHNPERNGSGVIVHRDISLKNILVSDIITKRIIVILSILAVELVGNSKTVQLVGCPTYAAPEVLCGSEYDEKADIWSLGCAIYEVCKGYQLFYNETISDIIKAQYSKPAINLGVYSEDLQNFIKSLLVLDPNKRITASEAAKHPKVVEARQRLDSGASAGYGWFTE</sequence>
<dbReference type="STRING" id="658858.E1EZP1"/>
<dbReference type="OrthoDB" id="346907at2759"/>